<dbReference type="InterPro" id="IPR013098">
    <property type="entry name" value="Ig_I-set"/>
</dbReference>
<evidence type="ECO:0000256" key="8">
    <source>
        <dbReference type="ARBA" id="ARBA00023319"/>
    </source>
</evidence>
<dbReference type="SMART" id="SM00408">
    <property type="entry name" value="IGc2"/>
    <property type="match status" value="4"/>
</dbReference>
<evidence type="ECO:0000313" key="16">
    <source>
        <dbReference type="Proteomes" id="UP000092460"/>
    </source>
</evidence>
<dbReference type="PANTHER" id="PTHR24416:SF600">
    <property type="entry name" value="PDGF- AND VEGF-RECEPTOR RELATED, ISOFORM J"/>
    <property type="match status" value="1"/>
</dbReference>
<dbReference type="SUPFAM" id="SSF56112">
    <property type="entry name" value="Protein kinase-like (PK-like)"/>
    <property type="match status" value="1"/>
</dbReference>
<evidence type="ECO:0000256" key="4">
    <source>
        <dbReference type="ARBA" id="ARBA00023136"/>
    </source>
</evidence>
<keyword evidence="4 12" id="KW-0472">Membrane</keyword>
<evidence type="ECO:0000256" key="5">
    <source>
        <dbReference type="ARBA" id="ARBA00023157"/>
    </source>
</evidence>
<dbReference type="InterPro" id="IPR003599">
    <property type="entry name" value="Ig_sub"/>
</dbReference>
<dbReference type="InterPro" id="IPR013783">
    <property type="entry name" value="Ig-like_fold"/>
</dbReference>
<feature type="region of interest" description="Disordered" evidence="11">
    <location>
        <begin position="336"/>
        <end position="362"/>
    </location>
</feature>
<evidence type="ECO:0000259" key="13">
    <source>
        <dbReference type="PROSITE" id="PS50011"/>
    </source>
</evidence>
<dbReference type="GO" id="GO:0004714">
    <property type="term" value="F:transmembrane receptor protein tyrosine kinase activity"/>
    <property type="evidence" value="ECO:0007669"/>
    <property type="project" value="UniProtKB-EC"/>
</dbReference>
<keyword evidence="10" id="KW-0067">ATP-binding</keyword>
<proteinExistence type="predicted"/>
<name>A0A1B0ASF9_9MUSC</name>
<dbReference type="GO" id="GO:0030154">
    <property type="term" value="P:cell differentiation"/>
    <property type="evidence" value="ECO:0007669"/>
    <property type="project" value="UniProtKB-ARBA"/>
</dbReference>
<dbReference type="CDD" id="cd00096">
    <property type="entry name" value="Ig"/>
    <property type="match status" value="1"/>
</dbReference>
<feature type="domain" description="Ig-like" evidence="14">
    <location>
        <begin position="872"/>
        <end position="959"/>
    </location>
</feature>
<evidence type="ECO:0000256" key="10">
    <source>
        <dbReference type="PROSITE-ProRule" id="PRU10141"/>
    </source>
</evidence>
<dbReference type="PROSITE" id="PS50011">
    <property type="entry name" value="PROTEIN_KINASE_DOM"/>
    <property type="match status" value="1"/>
</dbReference>
<dbReference type="Pfam" id="PF07679">
    <property type="entry name" value="I-set"/>
    <property type="match status" value="2"/>
</dbReference>
<evidence type="ECO:0000256" key="6">
    <source>
        <dbReference type="ARBA" id="ARBA00023170"/>
    </source>
</evidence>
<dbReference type="EMBL" id="JXJN01002753">
    <property type="status" value="NOT_ANNOTATED_CDS"/>
    <property type="molecule type" value="Genomic_DNA"/>
</dbReference>
<evidence type="ECO:0000256" key="3">
    <source>
        <dbReference type="ARBA" id="ARBA00022989"/>
    </source>
</evidence>
<dbReference type="GO" id="GO:0005886">
    <property type="term" value="C:plasma membrane"/>
    <property type="evidence" value="ECO:0007669"/>
    <property type="project" value="TreeGrafter"/>
</dbReference>
<reference evidence="16" key="1">
    <citation type="submission" date="2015-01" db="EMBL/GenBank/DDBJ databases">
        <authorList>
            <person name="Aksoy S."/>
            <person name="Warren W."/>
            <person name="Wilson R.K."/>
        </authorList>
    </citation>
    <scope>NUCLEOTIDE SEQUENCE [LARGE SCALE GENOMIC DNA]</scope>
    <source>
        <strain evidence="16">IAEA</strain>
    </source>
</reference>
<dbReference type="FunFam" id="3.30.200.20:FF:000384">
    <property type="entry name" value="Receptor protein-tyrosine kinase"/>
    <property type="match status" value="1"/>
</dbReference>
<dbReference type="VEuPathDB" id="VectorBase:GPPI006892"/>
<dbReference type="InterPro" id="IPR017441">
    <property type="entry name" value="Protein_kinase_ATP_BS"/>
</dbReference>
<evidence type="ECO:0000313" key="15">
    <source>
        <dbReference type="EnsemblMetazoa" id="GPPI006892-PA"/>
    </source>
</evidence>
<dbReference type="SMART" id="SM00409">
    <property type="entry name" value="IG"/>
    <property type="match status" value="5"/>
</dbReference>
<dbReference type="InterPro" id="IPR001245">
    <property type="entry name" value="Ser-Thr/Tyr_kinase_cat_dom"/>
</dbReference>
<dbReference type="Pfam" id="PF07714">
    <property type="entry name" value="PK_Tyr_Ser-Thr"/>
    <property type="match status" value="1"/>
</dbReference>
<dbReference type="PANTHER" id="PTHR24416">
    <property type="entry name" value="TYROSINE-PROTEIN KINASE RECEPTOR"/>
    <property type="match status" value="1"/>
</dbReference>
<comment type="catalytic activity">
    <reaction evidence="9">
        <text>L-tyrosyl-[protein] + ATP = O-phospho-L-tyrosyl-[protein] + ADP + H(+)</text>
        <dbReference type="Rhea" id="RHEA:10596"/>
        <dbReference type="Rhea" id="RHEA-COMP:10136"/>
        <dbReference type="Rhea" id="RHEA-COMP:20101"/>
        <dbReference type="ChEBI" id="CHEBI:15378"/>
        <dbReference type="ChEBI" id="CHEBI:30616"/>
        <dbReference type="ChEBI" id="CHEBI:46858"/>
        <dbReference type="ChEBI" id="CHEBI:61978"/>
        <dbReference type="ChEBI" id="CHEBI:456216"/>
        <dbReference type="EC" id="2.7.10.1"/>
    </reaction>
</comment>
<feature type="domain" description="Ig-like" evidence="14">
    <location>
        <begin position="770"/>
        <end position="858"/>
    </location>
</feature>
<dbReference type="Gene3D" id="1.10.510.10">
    <property type="entry name" value="Transferase(Phosphotransferase) domain 1"/>
    <property type="match status" value="1"/>
</dbReference>
<dbReference type="EnsemblMetazoa" id="GPPI006892-RA">
    <property type="protein sequence ID" value="GPPI006892-PA"/>
    <property type="gene ID" value="GPPI006892"/>
</dbReference>
<reference evidence="15" key="2">
    <citation type="submission" date="2020-05" db="UniProtKB">
        <authorList>
            <consortium name="EnsemblMetazoa"/>
        </authorList>
    </citation>
    <scope>IDENTIFICATION</scope>
    <source>
        <strain evidence="15">IAEA</strain>
    </source>
</reference>
<evidence type="ECO:0000256" key="1">
    <source>
        <dbReference type="ARBA" id="ARBA00004167"/>
    </source>
</evidence>
<keyword evidence="10" id="KW-0547">Nucleotide-binding</keyword>
<dbReference type="InterPro" id="IPR036179">
    <property type="entry name" value="Ig-like_dom_sf"/>
</dbReference>
<dbReference type="EMBL" id="JXJN01002752">
    <property type="status" value="NOT_ANNOTATED_CDS"/>
    <property type="molecule type" value="Genomic_DNA"/>
</dbReference>
<comment type="subcellular location">
    <subcellularLocation>
        <location evidence="1">Membrane</location>
        <topology evidence="1">Single-pass membrane protein</topology>
    </subcellularLocation>
</comment>
<dbReference type="Gene3D" id="3.30.200.20">
    <property type="entry name" value="Phosphorylase Kinase, domain 1"/>
    <property type="match status" value="1"/>
</dbReference>
<dbReference type="Proteomes" id="UP000092460">
    <property type="component" value="Unassembled WGS sequence"/>
</dbReference>
<accession>A0A1B0ASF9</accession>
<keyword evidence="5" id="KW-1015">Disulfide bond</keyword>
<dbReference type="InterPro" id="IPR007110">
    <property type="entry name" value="Ig-like_dom"/>
</dbReference>
<keyword evidence="6" id="KW-0675">Receptor</keyword>
<dbReference type="InterPro" id="IPR011009">
    <property type="entry name" value="Kinase-like_dom_sf"/>
</dbReference>
<feature type="region of interest" description="Disordered" evidence="11">
    <location>
        <begin position="486"/>
        <end position="512"/>
    </location>
</feature>
<dbReference type="Gene3D" id="2.60.40.10">
    <property type="entry name" value="Immunoglobulins"/>
    <property type="match status" value="5"/>
</dbReference>
<dbReference type="GO" id="GO:0007169">
    <property type="term" value="P:cell surface receptor protein tyrosine kinase signaling pathway"/>
    <property type="evidence" value="ECO:0007669"/>
    <property type="project" value="TreeGrafter"/>
</dbReference>
<dbReference type="InterPro" id="IPR050122">
    <property type="entry name" value="RTK"/>
</dbReference>
<evidence type="ECO:0000256" key="11">
    <source>
        <dbReference type="SAM" id="MobiDB-lite"/>
    </source>
</evidence>
<keyword evidence="3 12" id="KW-1133">Transmembrane helix</keyword>
<feature type="domain" description="Ig-like" evidence="14">
    <location>
        <begin position="506"/>
        <end position="658"/>
    </location>
</feature>
<evidence type="ECO:0000256" key="12">
    <source>
        <dbReference type="SAM" id="Phobius"/>
    </source>
</evidence>
<evidence type="ECO:0000256" key="9">
    <source>
        <dbReference type="ARBA" id="ARBA00051243"/>
    </source>
</evidence>
<dbReference type="PROSITE" id="PS00109">
    <property type="entry name" value="PROTEIN_KINASE_TYR"/>
    <property type="match status" value="1"/>
</dbReference>
<dbReference type="InterPro" id="IPR000719">
    <property type="entry name" value="Prot_kinase_dom"/>
</dbReference>
<dbReference type="PROSITE" id="PS50835">
    <property type="entry name" value="IG_LIKE"/>
    <property type="match status" value="3"/>
</dbReference>
<dbReference type="EMBL" id="JXJN01002751">
    <property type="status" value="NOT_ANNOTATED_CDS"/>
    <property type="molecule type" value="Genomic_DNA"/>
</dbReference>
<dbReference type="SUPFAM" id="SSF48726">
    <property type="entry name" value="Immunoglobulin"/>
    <property type="match status" value="3"/>
</dbReference>
<dbReference type="GO" id="GO:0009653">
    <property type="term" value="P:anatomical structure morphogenesis"/>
    <property type="evidence" value="ECO:0007669"/>
    <property type="project" value="UniProtKB-ARBA"/>
</dbReference>
<dbReference type="InterPro" id="IPR003598">
    <property type="entry name" value="Ig_sub2"/>
</dbReference>
<sequence length="1653" mass="186534">MYKQMIDRPVYIPHPRPQLSNSISKGNDYDANVAVALGAPLLIPLMDELILEVNSDFTLKCEDSEPIIWKYPMEATVDEIQHKTEDKSRPFGSTLTLLDVNYVFVGNYYCIKAKSLTKDVQGMEDAELTDLSNSNLASSIYIYVNDTENFLAPMLFPVIHVMQFQDAVIPCKPSMPNVDVLLTTPTGKDSFDVSSNTSITISTSNITYLSKDYPPDLLFDGISYNPKLGFIMHRLAKSLHWFNCIGQLGEQSSINSFSISISLSFYYKTLASDSPVRYNPRLGFVIELRNFQESGLYVCRPKIPPLTNEEESTEIELILGNQIIDNSSDYTQLDTSFSGDVDSSTVPSPTTPSPPAANSRTISSSVTNHVVNVTNRTIVNITNMGDQVLSNNLITVIGEDVKSSSLNALSGVGYHYNGDEFHLHTTTVNSNKVNYDDEDISVYHDDDNDDKEDNEIELGYEIEKVSELQIMPIHFRFDRDVQTTTRRSSSHHLSTRRPYTTHVDKPNVTSTAKHHAYEGDTFQLKCETKIAHDVRYKIEWIMPVGVDKARNSYRMIIMEKGTSYINISEPNDYYVIREKANKTIQMTVRYSGYPWPTLTWYRPDGSEILPVPNQKFNITTTETSSTLKISNPRLLDSGTYVINATNGYTTKSQQFNVSISDIPIVSVDDVFVQADEKAHVTCQVQSHPISLITWVFTPCSIAPRWPSCDKKVIQDFNETSSRDGETPIEIIYDLYFVPKTPGIIHCKAENKIGSVIGRAHVLIRDIEANMTISGVTDEDVIARGDRVTITCAAVAYYFSDEINWFKEGIPVQQRSDLLITKFSSEYSYQTTLTFKNIQDSDRGAYECRARHINHDEVDYKFVDLFIHEPSAPRMKDTNLGGNIKIERKLGDSLELKCVSEAIPKATIDWYKDEIKITTNASNLSMDSLIIPYIRPEDEGQYKCVVSNRLGVIEESVTVKITNMPGLKLGWIMGILLVLLVLICLVIYLCIRVNRERRLLRELKAAGLANFEEGAVEHINPALTLDEQADLLPYDRGFEFPREKLKLGKQLGAGAFGVVLKAHAESIRPEEKESVVAVKMVKRNANNEVMRALVSELKIMVHLGQHLNVVNLLGAVTKNIAKRELMVIVEYCRYGNVQNFLLRNRKRFINQINPATDKIDVTITTQRFSDNFELNRNSDNDPRSGTRAGRPNSTGYITQSELYEGQLNTCATEQTVMTTVPEDDDNNIMSNNSVQPAWRSNYKPDSTEAMSITTTDLVSWAFQVACGMEYLSSKKVLHGDLAARNILLCEDNIVKICDFGLARSMYKSDNYKKQGEAPLPIKWLALESLSDHIFSTYTDVWSFGIVLWEFFSLAKVPYPGMDPNQSLYLKLKDGYRMEKPPYANDDLYDIMLECWSTNPERRPLFNVLKEKFASMLGEEVTNHYVDLNEPYLRVNSEYMKRNQTDYLALMGAPDEMAPPPPRYVNGHILPEIRIDLSSDDYLQMSPNNGSVIFSPTRPKETAVINDNDDDKLNRQPLMTTTSFTFPDTAAQQHSPTLANNLDDRSHLNKVRNKKDGVEPIPEEIPMLANANSQASPEQSTKFSQLLQQAHRNTPTPSPRHHVAETKLTADAENYVNLKSPKRLLNNNGSSKGPEAFSNPGYQILKTVAEKVDNN</sequence>
<evidence type="ECO:0000259" key="14">
    <source>
        <dbReference type="PROSITE" id="PS50835"/>
    </source>
</evidence>
<dbReference type="STRING" id="67801.A0A1B0ASF9"/>
<evidence type="ECO:0000256" key="7">
    <source>
        <dbReference type="ARBA" id="ARBA00023180"/>
    </source>
</evidence>
<dbReference type="GO" id="GO:0007399">
    <property type="term" value="P:nervous system development"/>
    <property type="evidence" value="ECO:0007669"/>
    <property type="project" value="UniProtKB-ARBA"/>
</dbReference>
<feature type="region of interest" description="Disordered" evidence="11">
    <location>
        <begin position="1618"/>
        <end position="1638"/>
    </location>
</feature>
<feature type="region of interest" description="Disordered" evidence="11">
    <location>
        <begin position="1171"/>
        <end position="1193"/>
    </location>
</feature>
<feature type="binding site" evidence="10">
    <location>
        <position position="1078"/>
    </location>
    <ligand>
        <name>ATP</name>
        <dbReference type="ChEBI" id="CHEBI:30616"/>
    </ligand>
</feature>
<dbReference type="FunFam" id="1.10.510.10:FF:000373">
    <property type="entry name" value="Receptor protein-tyrosine kinase"/>
    <property type="match status" value="1"/>
</dbReference>
<dbReference type="InterPro" id="IPR008266">
    <property type="entry name" value="Tyr_kinase_AS"/>
</dbReference>
<protein>
    <recommendedName>
        <fullName evidence="17">Receptor protein-tyrosine kinase</fullName>
    </recommendedName>
</protein>
<keyword evidence="16" id="KW-1185">Reference proteome</keyword>
<evidence type="ECO:0008006" key="17">
    <source>
        <dbReference type="Google" id="ProtNLM"/>
    </source>
</evidence>
<keyword evidence="7" id="KW-0325">Glycoprotein</keyword>
<evidence type="ECO:0000256" key="2">
    <source>
        <dbReference type="ARBA" id="ARBA00022692"/>
    </source>
</evidence>
<dbReference type="GO" id="GO:0005524">
    <property type="term" value="F:ATP binding"/>
    <property type="evidence" value="ECO:0007669"/>
    <property type="project" value="UniProtKB-UniRule"/>
</dbReference>
<feature type="domain" description="Protein kinase" evidence="13">
    <location>
        <begin position="1044"/>
        <end position="1431"/>
    </location>
</feature>
<dbReference type="PROSITE" id="PS00107">
    <property type="entry name" value="PROTEIN_KINASE_ATP"/>
    <property type="match status" value="1"/>
</dbReference>
<feature type="transmembrane region" description="Helical" evidence="12">
    <location>
        <begin position="968"/>
        <end position="990"/>
    </location>
</feature>
<dbReference type="Pfam" id="PF13927">
    <property type="entry name" value="Ig_3"/>
    <property type="match status" value="1"/>
</dbReference>
<keyword evidence="8" id="KW-0393">Immunoglobulin domain</keyword>
<organism evidence="15 16">
    <name type="scientific">Glossina palpalis gambiensis</name>
    <dbReference type="NCBI Taxonomy" id="67801"/>
    <lineage>
        <taxon>Eukaryota</taxon>
        <taxon>Metazoa</taxon>
        <taxon>Ecdysozoa</taxon>
        <taxon>Arthropoda</taxon>
        <taxon>Hexapoda</taxon>
        <taxon>Insecta</taxon>
        <taxon>Pterygota</taxon>
        <taxon>Neoptera</taxon>
        <taxon>Endopterygota</taxon>
        <taxon>Diptera</taxon>
        <taxon>Brachycera</taxon>
        <taxon>Muscomorpha</taxon>
        <taxon>Hippoboscoidea</taxon>
        <taxon>Glossinidae</taxon>
        <taxon>Glossina</taxon>
    </lineage>
</organism>
<keyword evidence="2 12" id="KW-0812">Transmembrane</keyword>
<dbReference type="GO" id="GO:0043235">
    <property type="term" value="C:receptor complex"/>
    <property type="evidence" value="ECO:0007669"/>
    <property type="project" value="TreeGrafter"/>
</dbReference>